<dbReference type="GO" id="GO:0015934">
    <property type="term" value="C:large ribosomal subunit"/>
    <property type="evidence" value="ECO:0007669"/>
    <property type="project" value="TreeGrafter"/>
</dbReference>
<sequence>MPKQGPRILIRMVSTTGTGTSFVTSKNRLNTPERLTLRKYDPKVRQHVLFKEQKL</sequence>
<gene>
    <name evidence="6" type="primary">rpmG_1</name>
    <name evidence="5" type="synonym">rpmG</name>
    <name evidence="6" type="ORF">Mgrana_00900</name>
</gene>
<dbReference type="Gene3D" id="2.20.28.120">
    <property type="entry name" value="Ribosomal protein L33"/>
    <property type="match status" value="1"/>
</dbReference>
<dbReference type="NCBIfam" id="NF001860">
    <property type="entry name" value="PRK00595.1"/>
    <property type="match status" value="1"/>
</dbReference>
<comment type="caution">
    <text evidence="6">The sequence shown here is derived from an EMBL/GenBank/DDBJ whole genome shotgun (WGS) entry which is preliminary data.</text>
</comment>
<keyword evidence="2 5" id="KW-0689">Ribosomal protein</keyword>
<evidence type="ECO:0000313" key="7">
    <source>
        <dbReference type="Proteomes" id="UP000266178"/>
    </source>
</evidence>
<dbReference type="RefSeq" id="WP_119356416.1">
    <property type="nucleotide sequence ID" value="NZ_BJXM01000018.1"/>
</dbReference>
<dbReference type="GO" id="GO:0006412">
    <property type="term" value="P:translation"/>
    <property type="evidence" value="ECO:0007669"/>
    <property type="project" value="UniProtKB-UniRule"/>
</dbReference>
<dbReference type="InterPro" id="IPR001705">
    <property type="entry name" value="Ribosomal_bL33"/>
</dbReference>
<dbReference type="AlphaFoldDB" id="A0A399FDK5"/>
<dbReference type="PANTHER" id="PTHR15238">
    <property type="entry name" value="54S RIBOSOMAL PROTEIN L39, MITOCHONDRIAL"/>
    <property type="match status" value="1"/>
</dbReference>
<accession>A0A399FDK5</accession>
<evidence type="ECO:0000256" key="4">
    <source>
        <dbReference type="ARBA" id="ARBA00035176"/>
    </source>
</evidence>
<evidence type="ECO:0000256" key="3">
    <source>
        <dbReference type="ARBA" id="ARBA00023274"/>
    </source>
</evidence>
<comment type="similarity">
    <text evidence="1 5">Belongs to the bacterial ribosomal protein bL33 family.</text>
</comment>
<keyword evidence="7" id="KW-1185">Reference proteome</keyword>
<organism evidence="6 7">
    <name type="scientific">Meiothermus granaticius NBRC 107808</name>
    <dbReference type="NCBI Taxonomy" id="1227551"/>
    <lineage>
        <taxon>Bacteria</taxon>
        <taxon>Thermotogati</taxon>
        <taxon>Deinococcota</taxon>
        <taxon>Deinococci</taxon>
        <taxon>Thermales</taxon>
        <taxon>Thermaceae</taxon>
        <taxon>Meiothermus</taxon>
    </lineage>
</organism>
<dbReference type="GO" id="GO:0005737">
    <property type="term" value="C:cytoplasm"/>
    <property type="evidence" value="ECO:0007669"/>
    <property type="project" value="UniProtKB-ARBA"/>
</dbReference>
<dbReference type="OrthoDB" id="197660at2"/>
<dbReference type="EMBL" id="QWLB01000009">
    <property type="protein sequence ID" value="RIH93102.1"/>
    <property type="molecule type" value="Genomic_DNA"/>
</dbReference>
<evidence type="ECO:0000256" key="5">
    <source>
        <dbReference type="HAMAP-Rule" id="MF_00294"/>
    </source>
</evidence>
<evidence type="ECO:0000313" key="6">
    <source>
        <dbReference type="EMBL" id="RIH93102.1"/>
    </source>
</evidence>
<dbReference type="InterPro" id="IPR011332">
    <property type="entry name" value="Ribosomal_zn-bd"/>
</dbReference>
<dbReference type="InterPro" id="IPR038584">
    <property type="entry name" value="Ribosomal_bL33_sf"/>
</dbReference>
<dbReference type="Pfam" id="PF00471">
    <property type="entry name" value="Ribosomal_L33"/>
    <property type="match status" value="1"/>
</dbReference>
<dbReference type="NCBIfam" id="TIGR01023">
    <property type="entry name" value="rpmG_bact"/>
    <property type="match status" value="1"/>
</dbReference>
<dbReference type="GO" id="GO:0003735">
    <property type="term" value="F:structural constituent of ribosome"/>
    <property type="evidence" value="ECO:0007669"/>
    <property type="project" value="InterPro"/>
</dbReference>
<dbReference type="PANTHER" id="PTHR15238:SF1">
    <property type="entry name" value="LARGE RIBOSOMAL SUBUNIT PROTEIN BL33M"/>
    <property type="match status" value="1"/>
</dbReference>
<keyword evidence="3 5" id="KW-0687">Ribonucleoprotein</keyword>
<evidence type="ECO:0000256" key="2">
    <source>
        <dbReference type="ARBA" id="ARBA00022980"/>
    </source>
</evidence>
<dbReference type="Proteomes" id="UP000266178">
    <property type="component" value="Unassembled WGS sequence"/>
</dbReference>
<proteinExistence type="inferred from homology"/>
<name>A0A399FDK5_9DEIN</name>
<reference evidence="6 7" key="1">
    <citation type="submission" date="2018-08" db="EMBL/GenBank/DDBJ databases">
        <title>Meiothermus granaticius genome AF-68 sequencing project.</title>
        <authorList>
            <person name="Da Costa M.S."/>
            <person name="Albuquerque L."/>
            <person name="Raposo P."/>
            <person name="Froufe H.J.C."/>
            <person name="Barroso C.S."/>
            <person name="Egas C."/>
        </authorList>
    </citation>
    <scope>NUCLEOTIDE SEQUENCE [LARGE SCALE GENOMIC DNA]</scope>
    <source>
        <strain evidence="6 7">AF-68</strain>
    </source>
</reference>
<protein>
    <recommendedName>
        <fullName evidence="4 5">Large ribosomal subunit protein bL33</fullName>
    </recommendedName>
</protein>
<evidence type="ECO:0000256" key="1">
    <source>
        <dbReference type="ARBA" id="ARBA00007596"/>
    </source>
</evidence>
<dbReference type="HAMAP" id="MF_00294">
    <property type="entry name" value="Ribosomal_bL33"/>
    <property type="match status" value="1"/>
</dbReference>
<dbReference type="SUPFAM" id="SSF57829">
    <property type="entry name" value="Zn-binding ribosomal proteins"/>
    <property type="match status" value="1"/>
</dbReference>